<dbReference type="Gene3D" id="1.10.3090.10">
    <property type="entry name" value="cca-adding enzyme, domain 2"/>
    <property type="match status" value="1"/>
</dbReference>
<keyword evidence="2 4" id="KW-0808">Transferase</keyword>
<organism evidence="8 9">
    <name type="scientific">Papaver atlanticum</name>
    <dbReference type="NCBI Taxonomy" id="357466"/>
    <lineage>
        <taxon>Eukaryota</taxon>
        <taxon>Viridiplantae</taxon>
        <taxon>Streptophyta</taxon>
        <taxon>Embryophyta</taxon>
        <taxon>Tracheophyta</taxon>
        <taxon>Spermatophyta</taxon>
        <taxon>Magnoliopsida</taxon>
        <taxon>Ranunculales</taxon>
        <taxon>Papaveraceae</taxon>
        <taxon>Papaveroideae</taxon>
        <taxon>Papaver</taxon>
    </lineage>
</organism>
<keyword evidence="3" id="KW-0547">Nucleotide-binding</keyword>
<evidence type="ECO:0008006" key="10">
    <source>
        <dbReference type="Google" id="ProtNLM"/>
    </source>
</evidence>
<feature type="domain" description="Poly A polymerase head" evidence="6">
    <location>
        <begin position="96"/>
        <end position="225"/>
    </location>
</feature>
<dbReference type="PANTHER" id="PTHR43051">
    <property type="entry name" value="POLYNUCLEOTIDE ADENYLYLTRANSFERASE FAMILY PROTEIN"/>
    <property type="match status" value="1"/>
</dbReference>
<comment type="similarity">
    <text evidence="1 4">Belongs to the tRNA nucleotidyltransferase/poly(A) polymerase family.</text>
</comment>
<dbReference type="GO" id="GO:0016779">
    <property type="term" value="F:nucleotidyltransferase activity"/>
    <property type="evidence" value="ECO:0007669"/>
    <property type="project" value="InterPro"/>
</dbReference>
<evidence type="ECO:0000313" key="9">
    <source>
        <dbReference type="Proteomes" id="UP001202328"/>
    </source>
</evidence>
<dbReference type="SUPFAM" id="SSF81301">
    <property type="entry name" value="Nucleotidyltransferase"/>
    <property type="match status" value="1"/>
</dbReference>
<dbReference type="GO" id="GO:0003723">
    <property type="term" value="F:RNA binding"/>
    <property type="evidence" value="ECO:0007669"/>
    <property type="project" value="UniProtKB-KW"/>
</dbReference>
<accession>A0AAD4T507</accession>
<evidence type="ECO:0000313" key="8">
    <source>
        <dbReference type="EMBL" id="KAI3938171.1"/>
    </source>
</evidence>
<evidence type="ECO:0000256" key="3">
    <source>
        <dbReference type="ARBA" id="ARBA00022741"/>
    </source>
</evidence>
<dbReference type="InterPro" id="IPR043519">
    <property type="entry name" value="NT_sf"/>
</dbReference>
<reference evidence="8" key="1">
    <citation type="submission" date="2022-04" db="EMBL/GenBank/DDBJ databases">
        <title>A functionally conserved STORR gene fusion in Papaver species that diverged 16.8 million years ago.</title>
        <authorList>
            <person name="Catania T."/>
        </authorList>
    </citation>
    <scope>NUCLEOTIDE SEQUENCE</scope>
    <source>
        <strain evidence="8">S-188037</strain>
    </source>
</reference>
<dbReference type="PANTHER" id="PTHR43051:SF1">
    <property type="entry name" value="POLYNUCLEOTIDE ADENYLYLTRANSFERASE FAMILY PROTEIN"/>
    <property type="match status" value="1"/>
</dbReference>
<dbReference type="CDD" id="cd05398">
    <property type="entry name" value="NT_ClassII-CCAase"/>
    <property type="match status" value="1"/>
</dbReference>
<keyword evidence="4" id="KW-0694">RNA-binding</keyword>
<dbReference type="InterPro" id="IPR032828">
    <property type="entry name" value="PolyA_RNA-bd"/>
</dbReference>
<dbReference type="Gene3D" id="3.30.460.10">
    <property type="entry name" value="Beta Polymerase, domain 2"/>
    <property type="match status" value="1"/>
</dbReference>
<feature type="compositionally biased region" description="Basic and acidic residues" evidence="5">
    <location>
        <begin position="750"/>
        <end position="761"/>
    </location>
</feature>
<dbReference type="Proteomes" id="UP001202328">
    <property type="component" value="Unassembled WGS sequence"/>
</dbReference>
<feature type="domain" description="tRNA nucleotidyltransferase/poly(A) polymerase RNA and SrmB- binding" evidence="7">
    <location>
        <begin position="252"/>
        <end position="314"/>
    </location>
</feature>
<evidence type="ECO:0000256" key="4">
    <source>
        <dbReference type="RuleBase" id="RU003953"/>
    </source>
</evidence>
<name>A0AAD4T507_9MAGN</name>
<dbReference type="EMBL" id="JAJJMB010005585">
    <property type="protein sequence ID" value="KAI3938171.1"/>
    <property type="molecule type" value="Genomic_DNA"/>
</dbReference>
<dbReference type="AlphaFoldDB" id="A0AAD4T507"/>
<evidence type="ECO:0000256" key="2">
    <source>
        <dbReference type="ARBA" id="ARBA00022679"/>
    </source>
</evidence>
<evidence type="ECO:0000259" key="7">
    <source>
        <dbReference type="Pfam" id="PF12627"/>
    </source>
</evidence>
<proteinExistence type="inferred from homology"/>
<protein>
    <recommendedName>
        <fullName evidence="10">Polynucleotide adenylyltransferase</fullName>
    </recommendedName>
</protein>
<dbReference type="Pfam" id="PF12627">
    <property type="entry name" value="PolyA_pol_RNAbd"/>
    <property type="match status" value="1"/>
</dbReference>
<sequence length="789" mass="88898">MSISSRTRRFVSDSSILSHLQTLIFISQRSNHTLAGNGKKSHLHHEAGFDPAALASSVDMRTWKAVNSRCFRIYNHMISRSSWTVLKILKHNGYDAYLVGGCVRDLILKRIPKDFDIITTADLKQIKKQFHRCHIVGRRFPICRVHIQGSVIEVSSFGTVARHDEGKQTVNFSQMPIGCNQKNFILWKNSLCRDFTINSLFYDPFVDTIYDYTNGIDDLISSKVRTVIPAKISFEEDCARILRGLRIAARLGLSFSKESELAIQDHLSSVKNLNQTRLMMEMNYMFSYGAAEPSLCLLRRFKLLDIILPFHAAYLVQESPDQSAQSSLMLMKLFSCMDKLLACDRPSGCFLWVALLSFHLALVNNPQKAIVIWAFSSALYHGNWRKAVNFARERAQLHVRFVPEISDVCGTMTDEELAQDVICLASQVRSSIGALTDADKMESLVRNYSSKLELAEDVICLGSQVRSSIGALTDADKTESVVENYPSASPDLGGASNLVFISKAVGQNVGELFRVLEQNLETYANERKSFEIDYGLLAMGNIKETRFMLGKVIMDAMSSGVFPKQQEVVIQEQQGVATENHHAPFSSSENQRRDVKRRTILPKIKNLEQQHDESEKEINGSTRVSILGKRKVVAGKRNGEFSELANFETRIEPENKDHPAELANLGEDVQEQQEVANEKINGSERVLELRKRASKLRKSKVVAKKIKDEVEELPNLFREVEQVNMGNIAELAKVEGHLKQGECQGSESNPEQKKVVERKSNCDQSNSNLKEQEVAGKEKSRKPLSNLFL</sequence>
<dbReference type="InterPro" id="IPR002646">
    <property type="entry name" value="PolA_pol_head_dom"/>
</dbReference>
<evidence type="ECO:0000256" key="5">
    <source>
        <dbReference type="SAM" id="MobiDB-lite"/>
    </source>
</evidence>
<feature type="region of interest" description="Disordered" evidence="5">
    <location>
        <begin position="741"/>
        <end position="789"/>
    </location>
</feature>
<gene>
    <name evidence="8" type="ORF">MKW98_018727</name>
</gene>
<evidence type="ECO:0000256" key="1">
    <source>
        <dbReference type="ARBA" id="ARBA00007265"/>
    </source>
</evidence>
<dbReference type="InterPro" id="IPR052191">
    <property type="entry name" value="tRNA_ntf/polyA_polymerase_I"/>
</dbReference>
<dbReference type="GO" id="GO:0001680">
    <property type="term" value="P:tRNA 3'-terminal CCA addition"/>
    <property type="evidence" value="ECO:0007669"/>
    <property type="project" value="UniProtKB-ARBA"/>
</dbReference>
<dbReference type="GO" id="GO:0000166">
    <property type="term" value="F:nucleotide binding"/>
    <property type="evidence" value="ECO:0007669"/>
    <property type="project" value="UniProtKB-KW"/>
</dbReference>
<keyword evidence="9" id="KW-1185">Reference proteome</keyword>
<comment type="caution">
    <text evidence="8">The sequence shown here is derived from an EMBL/GenBank/DDBJ whole genome shotgun (WGS) entry which is preliminary data.</text>
</comment>
<dbReference type="Pfam" id="PF01743">
    <property type="entry name" value="PolyA_pol"/>
    <property type="match status" value="1"/>
</dbReference>
<dbReference type="SUPFAM" id="SSF81891">
    <property type="entry name" value="Poly A polymerase C-terminal region-like"/>
    <property type="match status" value="1"/>
</dbReference>
<evidence type="ECO:0000259" key="6">
    <source>
        <dbReference type="Pfam" id="PF01743"/>
    </source>
</evidence>